<feature type="transmembrane region" description="Helical" evidence="1">
    <location>
        <begin position="59"/>
        <end position="88"/>
    </location>
</feature>
<proteinExistence type="predicted"/>
<feature type="transmembrane region" description="Helical" evidence="1">
    <location>
        <begin position="28"/>
        <end position="47"/>
    </location>
</feature>
<keyword evidence="1" id="KW-0472">Membrane</keyword>
<dbReference type="EMBL" id="PKOZ01000003">
    <property type="protein sequence ID" value="PQD95742.1"/>
    <property type="molecule type" value="Genomic_DNA"/>
</dbReference>
<comment type="caution">
    <text evidence="2">The sequence shown here is derived from an EMBL/GenBank/DDBJ whole genome shotgun (WGS) entry which is preliminary data.</text>
</comment>
<reference evidence="2 3" key="1">
    <citation type="submission" date="2017-12" db="EMBL/GenBank/DDBJ databases">
        <title>Taxonomic description and draft genome of Pradoshia cofamensis Gen. nov., sp. nov., a thermotolerant bacillale isolated from anterior gut of earthworm Eisenia fetida.</title>
        <authorList>
            <person name="Saha T."/>
            <person name="Chakraborty R."/>
        </authorList>
    </citation>
    <scope>NUCLEOTIDE SEQUENCE [LARGE SCALE GENOMIC DNA]</scope>
    <source>
        <strain evidence="2 3">EAG3</strain>
    </source>
</reference>
<dbReference type="AlphaFoldDB" id="A0A2S7N0X8"/>
<evidence type="ECO:0000256" key="1">
    <source>
        <dbReference type="SAM" id="Phobius"/>
    </source>
</evidence>
<keyword evidence="1" id="KW-0812">Transmembrane</keyword>
<accession>A0A2S7N0X8</accession>
<evidence type="ECO:0000313" key="2">
    <source>
        <dbReference type="EMBL" id="PQD95742.1"/>
    </source>
</evidence>
<evidence type="ECO:0000313" key="3">
    <source>
        <dbReference type="Proteomes" id="UP000239663"/>
    </source>
</evidence>
<dbReference type="RefSeq" id="WP_104848886.1">
    <property type="nucleotide sequence ID" value="NZ_PKOZ01000003.1"/>
</dbReference>
<name>A0A2S7N0X8_9BACI</name>
<dbReference type="Proteomes" id="UP000239663">
    <property type="component" value="Unassembled WGS sequence"/>
</dbReference>
<protein>
    <submittedName>
        <fullName evidence="2">Uncharacterized protein</fullName>
    </submittedName>
</protein>
<sequence length="94" mass="10151">MAILIYVLFIASFLSVVKVIKKGPRIGLYAVILTYLAIGGWASFLLISEYLNPSIDANIGLGISLLLMLMMSIAGFILAIIIAAALYIMKSNRA</sequence>
<organism evidence="2 3">
    <name type="scientific">Pradoshia eiseniae</name>
    <dbReference type="NCBI Taxonomy" id="2064768"/>
    <lineage>
        <taxon>Bacteria</taxon>
        <taxon>Bacillati</taxon>
        <taxon>Bacillota</taxon>
        <taxon>Bacilli</taxon>
        <taxon>Bacillales</taxon>
        <taxon>Bacillaceae</taxon>
        <taxon>Pradoshia</taxon>
    </lineage>
</organism>
<keyword evidence="1" id="KW-1133">Transmembrane helix</keyword>
<gene>
    <name evidence="2" type="ORF">CYL18_07570</name>
</gene>
<keyword evidence="3" id="KW-1185">Reference proteome</keyword>